<dbReference type="SUPFAM" id="SSF81383">
    <property type="entry name" value="F-box domain"/>
    <property type="match status" value="1"/>
</dbReference>
<sequence length="315" mass="34192">MARYTDDDPPPSPWSLSLPPKIAAAVFRRLPSHADSVRFAAVCRPWRAAAGHRPPPTLPWLALPDGAFFSFPGSAALRFPDAAGYHGSCDDWLLFDGGGDGYLLANPFSGGTARLPALSSVRFVVQNGGAALSWRGITDDWRAPCGTTVRKIAMCRPGAGSWVMSAHDAWRGIADIAFYDGKVFAVEDTGDLFAMPTGEDSRAGEPAVTWARCVVKAPCAVPARRRKAPAPPETRYLLVSGGWLLMVHRAVMGDGTVKFAVFRADLGSRSSRWSEVRSIGDDTALFVGRWCTLARRVSQYELPRNRIHFLDDGAF</sequence>
<comment type="caution">
    <text evidence="3">The sequence shown here is derived from an EMBL/GenBank/DDBJ whole genome shotgun (WGS) entry which is preliminary data.</text>
</comment>
<feature type="domain" description="KIB1-4 beta-propeller" evidence="1">
    <location>
        <begin position="69"/>
        <end position="311"/>
    </location>
</feature>
<dbReference type="Proteomes" id="UP000823388">
    <property type="component" value="Chromosome 6N"/>
</dbReference>
<dbReference type="AlphaFoldDB" id="A0A8T0QTD8"/>
<gene>
    <name evidence="3" type="ORF">PVAP13_6NG026666</name>
</gene>
<dbReference type="EMBL" id="CM029048">
    <property type="protein sequence ID" value="KAG2576482.1"/>
    <property type="molecule type" value="Genomic_DNA"/>
</dbReference>
<dbReference type="InterPro" id="IPR001810">
    <property type="entry name" value="F-box_dom"/>
</dbReference>
<accession>A0A8T0QTD8</accession>
<proteinExistence type="predicted"/>
<feature type="non-terminal residue" evidence="3">
    <location>
        <position position="315"/>
    </location>
</feature>
<feature type="domain" description="F-box" evidence="2">
    <location>
        <begin position="17"/>
        <end position="50"/>
    </location>
</feature>
<reference evidence="3" key="1">
    <citation type="submission" date="2020-05" db="EMBL/GenBank/DDBJ databases">
        <title>WGS assembly of Panicum virgatum.</title>
        <authorList>
            <person name="Lovell J.T."/>
            <person name="Jenkins J."/>
            <person name="Shu S."/>
            <person name="Juenger T.E."/>
            <person name="Schmutz J."/>
        </authorList>
    </citation>
    <scope>NUCLEOTIDE SEQUENCE</scope>
    <source>
        <strain evidence="3">AP13</strain>
    </source>
</reference>
<evidence type="ECO:0008006" key="5">
    <source>
        <dbReference type="Google" id="ProtNLM"/>
    </source>
</evidence>
<dbReference type="PANTHER" id="PTHR33110:SF110">
    <property type="entry name" value="OS11G0624400 PROTEIN"/>
    <property type="match status" value="1"/>
</dbReference>
<evidence type="ECO:0000259" key="1">
    <source>
        <dbReference type="Pfam" id="PF03478"/>
    </source>
</evidence>
<dbReference type="Gene3D" id="1.20.1280.50">
    <property type="match status" value="1"/>
</dbReference>
<evidence type="ECO:0000313" key="4">
    <source>
        <dbReference type="Proteomes" id="UP000823388"/>
    </source>
</evidence>
<dbReference type="InterPro" id="IPR036047">
    <property type="entry name" value="F-box-like_dom_sf"/>
</dbReference>
<dbReference type="Pfam" id="PF03478">
    <property type="entry name" value="Beta-prop_KIB1-4"/>
    <property type="match status" value="1"/>
</dbReference>
<dbReference type="PANTHER" id="PTHR33110">
    <property type="entry name" value="F-BOX/KELCH-REPEAT PROTEIN-RELATED"/>
    <property type="match status" value="1"/>
</dbReference>
<dbReference type="Pfam" id="PF12937">
    <property type="entry name" value="F-box-like"/>
    <property type="match status" value="1"/>
</dbReference>
<keyword evidence="4" id="KW-1185">Reference proteome</keyword>
<evidence type="ECO:0000259" key="2">
    <source>
        <dbReference type="Pfam" id="PF12937"/>
    </source>
</evidence>
<protein>
    <recommendedName>
        <fullName evidence="5">DUF295 domain-containing protein</fullName>
    </recommendedName>
</protein>
<evidence type="ECO:0000313" key="3">
    <source>
        <dbReference type="EMBL" id="KAG2576482.1"/>
    </source>
</evidence>
<dbReference type="CDD" id="cd09917">
    <property type="entry name" value="F-box_SF"/>
    <property type="match status" value="1"/>
</dbReference>
<organism evidence="3 4">
    <name type="scientific">Panicum virgatum</name>
    <name type="common">Blackwell switchgrass</name>
    <dbReference type="NCBI Taxonomy" id="38727"/>
    <lineage>
        <taxon>Eukaryota</taxon>
        <taxon>Viridiplantae</taxon>
        <taxon>Streptophyta</taxon>
        <taxon>Embryophyta</taxon>
        <taxon>Tracheophyta</taxon>
        <taxon>Spermatophyta</taxon>
        <taxon>Magnoliopsida</taxon>
        <taxon>Liliopsida</taxon>
        <taxon>Poales</taxon>
        <taxon>Poaceae</taxon>
        <taxon>PACMAD clade</taxon>
        <taxon>Panicoideae</taxon>
        <taxon>Panicodae</taxon>
        <taxon>Paniceae</taxon>
        <taxon>Panicinae</taxon>
        <taxon>Panicum</taxon>
        <taxon>Panicum sect. Hiantes</taxon>
    </lineage>
</organism>
<dbReference type="InterPro" id="IPR005174">
    <property type="entry name" value="KIB1-4_b-propeller"/>
</dbReference>
<name>A0A8T0QTD8_PANVG</name>